<dbReference type="RefSeq" id="XP_075108942.1">
    <property type="nucleotide sequence ID" value="XM_075252841.1"/>
</dbReference>
<gene>
    <name evidence="2" type="primary">LOC142180771</name>
</gene>
<proteinExistence type="predicted"/>
<name>A0AC58UHH5_TOBAC</name>
<evidence type="ECO:0000313" key="1">
    <source>
        <dbReference type="Proteomes" id="UP000790787"/>
    </source>
</evidence>
<reference evidence="2" key="2">
    <citation type="submission" date="2025-08" db="UniProtKB">
        <authorList>
            <consortium name="RefSeq"/>
        </authorList>
    </citation>
    <scope>IDENTIFICATION</scope>
    <source>
        <tissue evidence="2">Leaf</tissue>
    </source>
</reference>
<dbReference type="Proteomes" id="UP000790787">
    <property type="component" value="Chromosome 5"/>
</dbReference>
<protein>
    <submittedName>
        <fullName evidence="2">Late blight resistance protein homolog R1A-10</fullName>
    </submittedName>
</protein>
<sequence>MEEDFNTILDCLTSQTYELIVISIVGMGGIVKSTLARKVYDDSSIRHRFDTCAWVTVSENYNERQVLLDVVSSIISDRTDESNIKMSNGQLAEIVYRGLKCRRFLVVIDDLWSTEALDHMRRMYNKSRIILTTRLKYVADYASCPEFPPHNMSFLSFDDSWNLFNERLFQEQPYPSKLEEIGKRIVQQCRGLPLSIVVIAGLLGKMDLSHDNWRKVEENLNSFFGTISEQFRTILSMSYNRLSQHLKACFLYIGGFPEDIEISVPKLIRLWIGEQFVKARRDKRLELVAEEYLEELIEV</sequence>
<organism evidence="1 2">
    <name type="scientific">Nicotiana tabacum</name>
    <name type="common">Common tobacco</name>
    <dbReference type="NCBI Taxonomy" id="4097"/>
    <lineage>
        <taxon>Eukaryota</taxon>
        <taxon>Viridiplantae</taxon>
        <taxon>Streptophyta</taxon>
        <taxon>Embryophyta</taxon>
        <taxon>Tracheophyta</taxon>
        <taxon>Spermatophyta</taxon>
        <taxon>Magnoliopsida</taxon>
        <taxon>eudicotyledons</taxon>
        <taxon>Gunneridae</taxon>
        <taxon>Pentapetalae</taxon>
        <taxon>asterids</taxon>
        <taxon>lamiids</taxon>
        <taxon>Solanales</taxon>
        <taxon>Solanaceae</taxon>
        <taxon>Nicotianoideae</taxon>
        <taxon>Nicotianeae</taxon>
        <taxon>Nicotiana</taxon>
    </lineage>
</organism>
<reference evidence="1" key="1">
    <citation type="journal article" date="2014" name="Nat. Commun.">
        <title>The tobacco genome sequence and its comparison with those of tomato and potato.</title>
        <authorList>
            <person name="Sierro N."/>
            <person name="Battey J.N."/>
            <person name="Ouadi S."/>
            <person name="Bakaher N."/>
            <person name="Bovet L."/>
            <person name="Willig A."/>
            <person name="Goepfert S."/>
            <person name="Peitsch M.C."/>
            <person name="Ivanov N.V."/>
        </authorList>
    </citation>
    <scope>NUCLEOTIDE SEQUENCE [LARGE SCALE GENOMIC DNA]</scope>
</reference>
<keyword evidence="1" id="KW-1185">Reference proteome</keyword>
<evidence type="ECO:0000313" key="2">
    <source>
        <dbReference type="RefSeq" id="XP_075108942.1"/>
    </source>
</evidence>
<accession>A0AC58UHH5</accession>